<sequence length="132" mass="14249">MGSPAVRPAVQPGRPRPFTRRSSQGQRSEQKEKSINCSLCSSGFPMHMLTQRIIKMGGGEPVSATTGVRQVQGLSHARAYTGSDLHPLPHAWDPQPPTSLVDLGWLLCLECRRRSPCSMASVPSSGCVCANH</sequence>
<organism evidence="2 3">
    <name type="scientific">Triticum urartu</name>
    <name type="common">Red wild einkorn</name>
    <name type="synonym">Crithodium urartu</name>
    <dbReference type="NCBI Taxonomy" id="4572"/>
    <lineage>
        <taxon>Eukaryota</taxon>
        <taxon>Viridiplantae</taxon>
        <taxon>Streptophyta</taxon>
        <taxon>Embryophyta</taxon>
        <taxon>Tracheophyta</taxon>
        <taxon>Spermatophyta</taxon>
        <taxon>Magnoliopsida</taxon>
        <taxon>Liliopsida</taxon>
        <taxon>Poales</taxon>
        <taxon>Poaceae</taxon>
        <taxon>BOP clade</taxon>
        <taxon>Pooideae</taxon>
        <taxon>Triticodae</taxon>
        <taxon>Triticeae</taxon>
        <taxon>Triticinae</taxon>
        <taxon>Triticum</taxon>
    </lineage>
</organism>
<accession>A0A8R7RD62</accession>
<evidence type="ECO:0000256" key="1">
    <source>
        <dbReference type="SAM" id="MobiDB-lite"/>
    </source>
</evidence>
<dbReference type="AlphaFoldDB" id="A0A8R7RD62"/>
<proteinExistence type="predicted"/>
<reference evidence="2" key="2">
    <citation type="submission" date="2022-06" db="UniProtKB">
        <authorList>
            <consortium name="EnsemblPlants"/>
        </authorList>
    </citation>
    <scope>IDENTIFICATION</scope>
</reference>
<dbReference type="Gramene" id="TuG1812S0000825100.01.T01">
    <property type="protein sequence ID" value="TuG1812S0000825100.01.T01"/>
    <property type="gene ID" value="TuG1812S0000825100.01"/>
</dbReference>
<evidence type="ECO:0000313" key="3">
    <source>
        <dbReference type="Proteomes" id="UP000015106"/>
    </source>
</evidence>
<name>A0A8R7RD62_TRIUA</name>
<reference evidence="3" key="1">
    <citation type="journal article" date="2013" name="Nature">
        <title>Draft genome of the wheat A-genome progenitor Triticum urartu.</title>
        <authorList>
            <person name="Ling H.Q."/>
            <person name="Zhao S."/>
            <person name="Liu D."/>
            <person name="Wang J."/>
            <person name="Sun H."/>
            <person name="Zhang C."/>
            <person name="Fan H."/>
            <person name="Li D."/>
            <person name="Dong L."/>
            <person name="Tao Y."/>
            <person name="Gao C."/>
            <person name="Wu H."/>
            <person name="Li Y."/>
            <person name="Cui Y."/>
            <person name="Guo X."/>
            <person name="Zheng S."/>
            <person name="Wang B."/>
            <person name="Yu K."/>
            <person name="Liang Q."/>
            <person name="Yang W."/>
            <person name="Lou X."/>
            <person name="Chen J."/>
            <person name="Feng M."/>
            <person name="Jian J."/>
            <person name="Zhang X."/>
            <person name="Luo G."/>
            <person name="Jiang Y."/>
            <person name="Liu J."/>
            <person name="Wang Z."/>
            <person name="Sha Y."/>
            <person name="Zhang B."/>
            <person name="Wu H."/>
            <person name="Tang D."/>
            <person name="Shen Q."/>
            <person name="Xue P."/>
            <person name="Zou S."/>
            <person name="Wang X."/>
            <person name="Liu X."/>
            <person name="Wang F."/>
            <person name="Yang Y."/>
            <person name="An X."/>
            <person name="Dong Z."/>
            <person name="Zhang K."/>
            <person name="Zhang X."/>
            <person name="Luo M.C."/>
            <person name="Dvorak J."/>
            <person name="Tong Y."/>
            <person name="Wang J."/>
            <person name="Yang H."/>
            <person name="Li Z."/>
            <person name="Wang D."/>
            <person name="Zhang A."/>
            <person name="Wang J."/>
        </authorList>
    </citation>
    <scope>NUCLEOTIDE SEQUENCE</scope>
    <source>
        <strain evidence="3">cv. G1812</strain>
    </source>
</reference>
<feature type="region of interest" description="Disordered" evidence="1">
    <location>
        <begin position="1"/>
        <end position="33"/>
    </location>
</feature>
<protein>
    <submittedName>
        <fullName evidence="2">Uncharacterized protein</fullName>
    </submittedName>
</protein>
<dbReference type="Proteomes" id="UP000015106">
    <property type="component" value="Unassembled WGS sequence"/>
</dbReference>
<dbReference type="EnsemblPlants" id="TuG1812S0000825100.01.T01">
    <property type="protein sequence ID" value="TuG1812S0000825100.01.T01"/>
    <property type="gene ID" value="TuG1812S0000825100.01"/>
</dbReference>
<evidence type="ECO:0000313" key="2">
    <source>
        <dbReference type="EnsemblPlants" id="TuG1812S0000825100.01.T01"/>
    </source>
</evidence>
<keyword evidence="3" id="KW-1185">Reference proteome</keyword>